<dbReference type="InterPro" id="IPR051786">
    <property type="entry name" value="ASN_synthetase/amidase"/>
</dbReference>
<dbReference type="GO" id="GO:0006529">
    <property type="term" value="P:asparagine biosynthetic process"/>
    <property type="evidence" value="ECO:0007669"/>
    <property type="project" value="InterPro"/>
</dbReference>
<feature type="domain" description="Asparagine synthetase" evidence="4">
    <location>
        <begin position="139"/>
        <end position="431"/>
    </location>
</feature>
<evidence type="ECO:0000256" key="2">
    <source>
        <dbReference type="ARBA" id="ARBA00012737"/>
    </source>
</evidence>
<comment type="pathway">
    <text evidence="1">Amino-acid biosynthesis; L-asparagine biosynthesis; L-asparagine from L-aspartate (L-Gln route): step 1/1.</text>
</comment>
<proteinExistence type="predicted"/>
<dbReference type="Pfam" id="PF00733">
    <property type="entry name" value="Asn_synthase"/>
    <property type="match status" value="1"/>
</dbReference>
<dbReference type="RefSeq" id="WP_047782170.1">
    <property type="nucleotide sequence ID" value="NZ_FOLW01000012.1"/>
</dbReference>
<evidence type="ECO:0000313" key="5">
    <source>
        <dbReference type="EMBL" id="SFD28834.1"/>
    </source>
</evidence>
<name>A0AAJ4WCW1_9GAMM</name>
<reference evidence="5 6" key="1">
    <citation type="submission" date="2016-10" db="EMBL/GenBank/DDBJ databases">
        <authorList>
            <person name="Varghese N."/>
            <person name="Submissions S."/>
        </authorList>
    </citation>
    <scope>NUCLEOTIDE SEQUENCE [LARGE SCALE GENOMIC DNA]</scope>
    <source>
        <strain evidence="5 6">DSM 5563</strain>
    </source>
</reference>
<dbReference type="EC" id="6.3.5.4" evidence="2"/>
<organism evidence="5 6">
    <name type="scientific">Pragia fontium DSM 5563 = ATCC 49100</name>
    <dbReference type="NCBI Taxonomy" id="1122977"/>
    <lineage>
        <taxon>Bacteria</taxon>
        <taxon>Pseudomonadati</taxon>
        <taxon>Pseudomonadota</taxon>
        <taxon>Gammaproteobacteria</taxon>
        <taxon>Enterobacterales</taxon>
        <taxon>Budviciaceae</taxon>
        <taxon>Pragia</taxon>
    </lineage>
</organism>
<sequence length="454" mass="52048">MIIINPLNIASSEASIRSMGLIIKSDAIFNESLTTRLYLCYFNNDIIISENVSELVDKIDAEIDRDAAEFYIRYGFIFPPFTLYKNIFLMSAYTGFSLSKPLETCTILPEKPLPAEESRNYSANVQDDLITSLEKNSGKYNVLFSAGVDSSVLLGMAIQLDKAENAINCFMSSMPEESHKAKKMCELKEIPIQTISVRHDLENQANEFLNITSEPISDKIALVIPTIINDLNLDKSLFILDGQGADSLFSGLPHDKLYNLYHKKLVRLIARPFSILPIWENKKTRAGRLLYRITKVLKCLSSTSDEELLAHSLVEESDKKISSNNKILQQFYSEINILKKELKDFHLVIRYIFMFRILPAREMQKYILSQQQGYQFKLPFLETDFIKRHFYISSNQSIIDNIYKYPMTKLAKHYWPGFFKDSKTSPFQVDFNTGSLGIKELSLNHISIKTKSPL</sequence>
<evidence type="ECO:0000259" key="4">
    <source>
        <dbReference type="Pfam" id="PF00733"/>
    </source>
</evidence>
<evidence type="ECO:0000256" key="3">
    <source>
        <dbReference type="ARBA" id="ARBA00048741"/>
    </source>
</evidence>
<comment type="caution">
    <text evidence="5">The sequence shown here is derived from an EMBL/GenBank/DDBJ whole genome shotgun (WGS) entry which is preliminary data.</text>
</comment>
<dbReference type="SUPFAM" id="SSF52402">
    <property type="entry name" value="Adenine nucleotide alpha hydrolases-like"/>
    <property type="match status" value="1"/>
</dbReference>
<dbReference type="InterPro" id="IPR014729">
    <property type="entry name" value="Rossmann-like_a/b/a_fold"/>
</dbReference>
<protein>
    <recommendedName>
        <fullName evidence="2">asparagine synthase (glutamine-hydrolyzing)</fullName>
        <ecNumber evidence="2">6.3.5.4</ecNumber>
    </recommendedName>
</protein>
<dbReference type="PANTHER" id="PTHR43284:SF1">
    <property type="entry name" value="ASPARAGINE SYNTHETASE"/>
    <property type="match status" value="1"/>
</dbReference>
<dbReference type="Gene3D" id="3.40.50.620">
    <property type="entry name" value="HUPs"/>
    <property type="match status" value="1"/>
</dbReference>
<dbReference type="Proteomes" id="UP000226420">
    <property type="component" value="Unassembled WGS sequence"/>
</dbReference>
<evidence type="ECO:0000256" key="1">
    <source>
        <dbReference type="ARBA" id="ARBA00005187"/>
    </source>
</evidence>
<accession>A0AAJ4WCW1</accession>
<dbReference type="GO" id="GO:0004066">
    <property type="term" value="F:asparagine synthase (glutamine-hydrolyzing) activity"/>
    <property type="evidence" value="ECO:0007669"/>
    <property type="project" value="UniProtKB-EC"/>
</dbReference>
<dbReference type="PANTHER" id="PTHR43284">
    <property type="entry name" value="ASPARAGINE SYNTHETASE (GLUTAMINE-HYDROLYZING)"/>
    <property type="match status" value="1"/>
</dbReference>
<dbReference type="InterPro" id="IPR001962">
    <property type="entry name" value="Asn_synthase"/>
</dbReference>
<dbReference type="AlphaFoldDB" id="A0AAJ4WCW1"/>
<evidence type="ECO:0000313" key="6">
    <source>
        <dbReference type="Proteomes" id="UP000226420"/>
    </source>
</evidence>
<dbReference type="EMBL" id="FOLW01000012">
    <property type="protein sequence ID" value="SFD28834.1"/>
    <property type="molecule type" value="Genomic_DNA"/>
</dbReference>
<gene>
    <name evidence="5" type="ORF">SAMN02745723_11224</name>
</gene>
<comment type="catalytic activity">
    <reaction evidence="3">
        <text>L-aspartate + L-glutamine + ATP + H2O = L-asparagine + L-glutamate + AMP + diphosphate + H(+)</text>
        <dbReference type="Rhea" id="RHEA:12228"/>
        <dbReference type="ChEBI" id="CHEBI:15377"/>
        <dbReference type="ChEBI" id="CHEBI:15378"/>
        <dbReference type="ChEBI" id="CHEBI:29985"/>
        <dbReference type="ChEBI" id="CHEBI:29991"/>
        <dbReference type="ChEBI" id="CHEBI:30616"/>
        <dbReference type="ChEBI" id="CHEBI:33019"/>
        <dbReference type="ChEBI" id="CHEBI:58048"/>
        <dbReference type="ChEBI" id="CHEBI:58359"/>
        <dbReference type="ChEBI" id="CHEBI:456215"/>
        <dbReference type="EC" id="6.3.5.4"/>
    </reaction>
</comment>